<dbReference type="PROSITE" id="PS50222">
    <property type="entry name" value="EF_HAND_2"/>
    <property type="match status" value="1"/>
</dbReference>
<dbReference type="GO" id="GO:0006491">
    <property type="term" value="P:N-glycan processing"/>
    <property type="evidence" value="ECO:0007669"/>
    <property type="project" value="TreeGrafter"/>
</dbReference>
<accession>A0A8T0EBY9</accession>
<dbReference type="Pfam" id="PF12999">
    <property type="entry name" value="PRKCSH-like"/>
    <property type="match status" value="1"/>
</dbReference>
<dbReference type="InterPro" id="IPR028146">
    <property type="entry name" value="PRKCSH_N"/>
</dbReference>
<feature type="region of interest" description="Disordered" evidence="7">
    <location>
        <begin position="120"/>
        <end position="336"/>
    </location>
</feature>
<dbReference type="Pfam" id="PF10159">
    <property type="entry name" value="MMtag"/>
    <property type="match status" value="1"/>
</dbReference>
<gene>
    <name evidence="10" type="ORF">HNY73_018048</name>
</gene>
<evidence type="ECO:0000313" key="11">
    <source>
        <dbReference type="Proteomes" id="UP000807504"/>
    </source>
</evidence>
<dbReference type="PROSITE" id="PS00018">
    <property type="entry name" value="EF_HAND_1"/>
    <property type="match status" value="1"/>
</dbReference>
<feature type="coiled-coil region" evidence="6">
    <location>
        <begin position="530"/>
        <end position="603"/>
    </location>
</feature>
<dbReference type="InterPro" id="IPR019315">
    <property type="entry name" value="MMTA2_N"/>
</dbReference>
<dbReference type="Gene3D" id="2.70.130.10">
    <property type="entry name" value="Mannose-6-phosphate receptor binding domain"/>
    <property type="match status" value="1"/>
</dbReference>
<feature type="compositionally biased region" description="Basic and acidic residues" evidence="7">
    <location>
        <begin position="296"/>
        <end position="318"/>
    </location>
</feature>
<dbReference type="SUPFAM" id="SSF47473">
    <property type="entry name" value="EF-hand"/>
    <property type="match status" value="1"/>
</dbReference>
<dbReference type="PANTHER" id="PTHR12630">
    <property type="entry name" value="N-LINKED OLIGOSACCHARIDE PROCESSING"/>
    <property type="match status" value="1"/>
</dbReference>
<dbReference type="Proteomes" id="UP000807504">
    <property type="component" value="Unassembled WGS sequence"/>
</dbReference>
<dbReference type="Pfam" id="PF13015">
    <property type="entry name" value="PRKCSH_1"/>
    <property type="match status" value="1"/>
</dbReference>
<dbReference type="Pfam" id="PF13202">
    <property type="entry name" value="EF-hand_5"/>
    <property type="match status" value="1"/>
</dbReference>
<dbReference type="AlphaFoldDB" id="A0A8T0EBY9"/>
<feature type="compositionally biased region" description="Basic and acidic residues" evidence="7">
    <location>
        <begin position="202"/>
        <end position="221"/>
    </location>
</feature>
<dbReference type="EMBL" id="JABXBU010002228">
    <property type="protein sequence ID" value="KAF8770536.1"/>
    <property type="molecule type" value="Genomic_DNA"/>
</dbReference>
<feature type="compositionally biased region" description="Basic residues" evidence="7">
    <location>
        <begin position="171"/>
        <end position="191"/>
    </location>
</feature>
<evidence type="ECO:0000256" key="6">
    <source>
        <dbReference type="SAM" id="Coils"/>
    </source>
</evidence>
<feature type="domain" description="EF-hand" evidence="8">
    <location>
        <begin position="603"/>
        <end position="638"/>
    </location>
</feature>
<protein>
    <recommendedName>
        <fullName evidence="1">Glucosidase 2 subunit beta</fullName>
    </recommendedName>
</protein>
<evidence type="ECO:0000256" key="1">
    <source>
        <dbReference type="ARBA" id="ARBA00022387"/>
    </source>
</evidence>
<dbReference type="InterPro" id="IPR009011">
    <property type="entry name" value="Man6P_isomerase_rcpt-bd_dom_sf"/>
</dbReference>
<feature type="compositionally biased region" description="Basic and acidic residues" evidence="7">
    <location>
        <begin position="261"/>
        <end position="272"/>
    </location>
</feature>
<comment type="caution">
    <text evidence="10">The sequence shown here is derived from an EMBL/GenBank/DDBJ whole genome shotgun (WGS) entry which is preliminary data.</text>
</comment>
<dbReference type="InterPro" id="IPR039794">
    <property type="entry name" value="Gtb1-like"/>
</dbReference>
<dbReference type="Gene3D" id="1.10.238.10">
    <property type="entry name" value="EF-hand"/>
    <property type="match status" value="1"/>
</dbReference>
<dbReference type="InterPro" id="IPR002048">
    <property type="entry name" value="EF_hand_dom"/>
</dbReference>
<dbReference type="GO" id="GO:0017177">
    <property type="term" value="C:glucosidase II complex"/>
    <property type="evidence" value="ECO:0007669"/>
    <property type="project" value="TreeGrafter"/>
</dbReference>
<reference evidence="10" key="1">
    <citation type="journal article" date="2020" name="bioRxiv">
        <title>Chromosome-level reference genome of the European wasp spider Argiope bruennichi: a resource for studies on range expansion and evolutionary adaptation.</title>
        <authorList>
            <person name="Sheffer M.M."/>
            <person name="Hoppe A."/>
            <person name="Krehenwinkel H."/>
            <person name="Uhl G."/>
            <person name="Kuss A.W."/>
            <person name="Jensen L."/>
            <person name="Jensen C."/>
            <person name="Gillespie R.G."/>
            <person name="Hoff K.J."/>
            <person name="Prost S."/>
        </authorList>
    </citation>
    <scope>NUCLEOTIDE SEQUENCE</scope>
</reference>
<dbReference type="PANTHER" id="PTHR12630:SF1">
    <property type="entry name" value="GLUCOSIDASE 2 SUBUNIT BETA"/>
    <property type="match status" value="1"/>
</dbReference>
<evidence type="ECO:0000259" key="8">
    <source>
        <dbReference type="PROSITE" id="PS50222"/>
    </source>
</evidence>
<dbReference type="InterPro" id="IPR018247">
    <property type="entry name" value="EF_Hand_1_Ca_BS"/>
</dbReference>
<dbReference type="InterPro" id="IPR011992">
    <property type="entry name" value="EF-hand-dom_pair"/>
</dbReference>
<organism evidence="10 11">
    <name type="scientific">Argiope bruennichi</name>
    <name type="common">Wasp spider</name>
    <name type="synonym">Aranea bruennichi</name>
    <dbReference type="NCBI Taxonomy" id="94029"/>
    <lineage>
        <taxon>Eukaryota</taxon>
        <taxon>Metazoa</taxon>
        <taxon>Ecdysozoa</taxon>
        <taxon>Arthropoda</taxon>
        <taxon>Chelicerata</taxon>
        <taxon>Arachnida</taxon>
        <taxon>Araneae</taxon>
        <taxon>Araneomorphae</taxon>
        <taxon>Entelegynae</taxon>
        <taxon>Araneoidea</taxon>
        <taxon>Araneidae</taxon>
        <taxon>Argiope</taxon>
    </lineage>
</organism>
<feature type="domain" description="MRH" evidence="9">
    <location>
        <begin position="763"/>
        <end position="864"/>
    </location>
</feature>
<evidence type="ECO:0000313" key="10">
    <source>
        <dbReference type="EMBL" id="KAF8770536.1"/>
    </source>
</evidence>
<feature type="region of interest" description="Disordered" evidence="7">
    <location>
        <begin position="357"/>
        <end position="403"/>
    </location>
</feature>
<evidence type="ECO:0000256" key="7">
    <source>
        <dbReference type="SAM" id="MobiDB-lite"/>
    </source>
</evidence>
<sequence length="880" mass="102110">MYNPSRGGVRGGADQFTWESVKTDKHRENYLGHSLKAPVGRWQKGKDLSWYAKERKDTEDAKIADKSELAAIKRAEQEAMLIALGHNVIRKENQSLTKEEMTEALKRNIGDRDQLNIERVDGVGAKGGRTSLLTASRSKNEGVTFHHCEGETHKDRAALNENSKEESPSNRRSKSKKKSKKHKKEKKKKSHYKDDSDDSENELSKREYRNDRSKRDHKADDSGDETSLKHRHKKEKKSKKRHNSSDSDKYQIKSSSKMKHRNEETKKRHDTEESNESEDDSNHKHKQRKEQKRRHDTSDSDEHSNSDLSKRQKKEKLSTKHYSMSDIECDNRSKTREEYTISKKESDCYNLNSSKYEKKSKYSQRNSDDSENEYHENRKENYKRRDHEAHAKRLRHDSSERALRPRGVSLPKKIFYDPAQQFHCLDGSGLFPFHFVNDDFCDCEDGSDEPGTSACRNGVFNCLNHGHVSVDLPSSRVNDGICDCCDSSDEYRSSADCFNNCKELGEAALEAARAVREKFLKGEEIRNEYIKLGKEKKNEYKGLLDELNKQEKEALKVKNEKQDKKESAEAREGLILSHEREFKKAQEKRIAAEKRRLVEHQIQEEAEGQQAFSELDVNKDGKLTPNEIKLFSRFDYDGDGRVSDNEVQFYMHKRDEMTIEDFLANGWKIMKPAFTIDDQSDDIQTETKSVFKEDKVTFDSTKDLKIPADNDEKIEILKEAAVARKDFADADKLYRDIQAEIWHLKRKLKADFGEDDEFLVLETQCFEFSEKRYLYKFCPFDKVVQVVKVSKEETLIGLWESWGSDDEDRYHHMKYSRGTSCWNGPNRSVEVQLQCGTENKVTSVVEASPCAYVLEFTTPALCKTLPPEIKKILKNDFTFV</sequence>
<dbReference type="InterPro" id="IPR036607">
    <property type="entry name" value="PRKCSH"/>
</dbReference>
<feature type="compositionally biased region" description="Basic residues" evidence="7">
    <location>
        <begin position="229"/>
        <end position="242"/>
    </location>
</feature>
<keyword evidence="2" id="KW-0732">Signal</keyword>
<dbReference type="PROSITE" id="PS51914">
    <property type="entry name" value="MRH"/>
    <property type="match status" value="1"/>
</dbReference>
<evidence type="ECO:0000256" key="2">
    <source>
        <dbReference type="ARBA" id="ARBA00022729"/>
    </source>
</evidence>
<keyword evidence="4" id="KW-0106">Calcium</keyword>
<name>A0A8T0EBY9_ARGBR</name>
<dbReference type="InterPro" id="IPR044865">
    <property type="entry name" value="MRH_dom"/>
</dbReference>
<evidence type="ECO:0000259" key="9">
    <source>
        <dbReference type="PROSITE" id="PS51914"/>
    </source>
</evidence>
<keyword evidence="6" id="KW-0175">Coiled coil</keyword>
<keyword evidence="5" id="KW-1015">Disulfide bond</keyword>
<reference evidence="10" key="2">
    <citation type="submission" date="2020-06" db="EMBL/GenBank/DDBJ databases">
        <authorList>
            <person name="Sheffer M."/>
        </authorList>
    </citation>
    <scope>NUCLEOTIDE SEQUENCE</scope>
</reference>
<keyword evidence="11" id="KW-1185">Reference proteome</keyword>
<evidence type="ECO:0000256" key="3">
    <source>
        <dbReference type="ARBA" id="ARBA00022824"/>
    </source>
</evidence>
<dbReference type="SUPFAM" id="SSF50911">
    <property type="entry name" value="Mannose 6-phosphate receptor domain"/>
    <property type="match status" value="1"/>
</dbReference>
<feature type="compositionally biased region" description="Basic and acidic residues" evidence="7">
    <location>
        <begin position="138"/>
        <end position="169"/>
    </location>
</feature>
<proteinExistence type="predicted"/>
<feature type="compositionally biased region" description="Basic residues" evidence="7">
    <location>
        <begin position="283"/>
        <end position="295"/>
    </location>
</feature>
<evidence type="ECO:0000256" key="4">
    <source>
        <dbReference type="ARBA" id="ARBA00022837"/>
    </source>
</evidence>
<evidence type="ECO:0000256" key="5">
    <source>
        <dbReference type="ARBA" id="ARBA00023157"/>
    </source>
</evidence>
<dbReference type="GO" id="GO:0005509">
    <property type="term" value="F:calcium ion binding"/>
    <property type="evidence" value="ECO:0007669"/>
    <property type="project" value="InterPro"/>
</dbReference>
<keyword evidence="3" id="KW-0256">Endoplasmic reticulum</keyword>